<evidence type="ECO:0000313" key="13">
    <source>
        <dbReference type="Proteomes" id="UP001164746"/>
    </source>
</evidence>
<protein>
    <recommendedName>
        <fullName evidence="4">ribonuclease Z</fullName>
        <ecNumber evidence="4">3.1.26.11</ecNumber>
    </recommendedName>
</protein>
<comment type="cofactor">
    <cofactor evidence="2">
        <name>Zn(2+)</name>
        <dbReference type="ChEBI" id="CHEBI:29105"/>
    </cofactor>
</comment>
<organism evidence="12 13">
    <name type="scientific">Mya arenaria</name>
    <name type="common">Soft-shell clam</name>
    <dbReference type="NCBI Taxonomy" id="6604"/>
    <lineage>
        <taxon>Eukaryota</taxon>
        <taxon>Metazoa</taxon>
        <taxon>Spiralia</taxon>
        <taxon>Lophotrochozoa</taxon>
        <taxon>Mollusca</taxon>
        <taxon>Bivalvia</taxon>
        <taxon>Autobranchia</taxon>
        <taxon>Heteroconchia</taxon>
        <taxon>Euheterodonta</taxon>
        <taxon>Imparidentia</taxon>
        <taxon>Neoheterodontei</taxon>
        <taxon>Myida</taxon>
        <taxon>Myoidea</taxon>
        <taxon>Myidae</taxon>
        <taxon>Mya</taxon>
    </lineage>
</organism>
<dbReference type="PANTHER" id="PTHR12553">
    <property type="entry name" value="ZINC PHOSPHODIESTERASE ELAC PROTEIN 2"/>
    <property type="match status" value="1"/>
</dbReference>
<evidence type="ECO:0000256" key="5">
    <source>
        <dbReference type="ARBA" id="ARBA00022694"/>
    </source>
</evidence>
<evidence type="ECO:0000256" key="11">
    <source>
        <dbReference type="SAM" id="MobiDB-lite"/>
    </source>
</evidence>
<dbReference type="EC" id="3.1.26.11" evidence="4"/>
<evidence type="ECO:0000256" key="6">
    <source>
        <dbReference type="ARBA" id="ARBA00022722"/>
    </source>
</evidence>
<dbReference type="InterPro" id="IPR036866">
    <property type="entry name" value="RibonucZ/Hydroxyglut_hydro"/>
</dbReference>
<evidence type="ECO:0000256" key="8">
    <source>
        <dbReference type="ARBA" id="ARBA00022759"/>
    </source>
</evidence>
<sequence>MKKYLKSMNETEDKPSHNASVVVLSTGAQGTGTSVLLKMDKHSYIFNAPDGITRAMFAGFLGEIPAMENNSILRMRHAFSEKGKVKRNSIDIPEKHKDGDSKLERSKMKNSANVKKSSPQIDTEAILNLGMESVGSSIQGIPPVTGQNCDILIHEATMFDVQLQAAKNLCHSTVSQAIRTGKQMNAKFTLLTHFNKRMRHIPLFSDAFTEDVGYAFDFMQVKPNQLHLLYHMKPVFNALYGPSIASQELLMQKYASARNQTEMFSKGILEARETQDNLNYIEFLETCKMDRNHWKNGNLMEKLKIVEDNSDKDSG</sequence>
<dbReference type="EMBL" id="CP111013">
    <property type="protein sequence ID" value="WAQ95172.1"/>
    <property type="molecule type" value="Genomic_DNA"/>
</dbReference>
<dbReference type="PANTHER" id="PTHR12553:SF49">
    <property type="entry name" value="ZINC PHOSPHODIESTERASE ELAC PROTEIN 2"/>
    <property type="match status" value="1"/>
</dbReference>
<feature type="region of interest" description="Disordered" evidence="11">
    <location>
        <begin position="89"/>
        <end position="117"/>
    </location>
</feature>
<dbReference type="Proteomes" id="UP001164746">
    <property type="component" value="Chromosome 2"/>
</dbReference>
<gene>
    <name evidence="12" type="ORF">MAR_027862</name>
</gene>
<keyword evidence="10" id="KW-0862">Zinc</keyword>
<keyword evidence="8" id="KW-0255">Endonuclease</keyword>
<keyword evidence="6" id="KW-0540">Nuclease</keyword>
<evidence type="ECO:0000256" key="7">
    <source>
        <dbReference type="ARBA" id="ARBA00022723"/>
    </source>
</evidence>
<dbReference type="Gene3D" id="3.60.15.10">
    <property type="entry name" value="Ribonuclease Z/Hydroxyacylglutathione hydrolase-like"/>
    <property type="match status" value="1"/>
</dbReference>
<evidence type="ECO:0000256" key="9">
    <source>
        <dbReference type="ARBA" id="ARBA00022801"/>
    </source>
</evidence>
<evidence type="ECO:0000256" key="4">
    <source>
        <dbReference type="ARBA" id="ARBA00012477"/>
    </source>
</evidence>
<keyword evidence="9" id="KW-0378">Hydrolase</keyword>
<name>A0ABY7DBY5_MYAAR</name>
<comment type="similarity">
    <text evidence="3">Belongs to the RNase Z family.</text>
</comment>
<dbReference type="SUPFAM" id="SSF56281">
    <property type="entry name" value="Metallo-hydrolase/oxidoreductase"/>
    <property type="match status" value="1"/>
</dbReference>
<reference evidence="12" key="1">
    <citation type="submission" date="2022-11" db="EMBL/GenBank/DDBJ databases">
        <title>Centuries of genome instability and evolution in soft-shell clam transmissible cancer (bioRxiv).</title>
        <authorList>
            <person name="Hart S.F.M."/>
            <person name="Yonemitsu M.A."/>
            <person name="Giersch R.M."/>
            <person name="Beal B.F."/>
            <person name="Arriagada G."/>
            <person name="Davis B.W."/>
            <person name="Ostrander E.A."/>
            <person name="Goff S.P."/>
            <person name="Metzger M.J."/>
        </authorList>
    </citation>
    <scope>NUCLEOTIDE SEQUENCE</scope>
    <source>
        <strain evidence="12">MELC-2E11</strain>
        <tissue evidence="12">Siphon/mantle</tissue>
    </source>
</reference>
<keyword evidence="5" id="KW-0819">tRNA processing</keyword>
<dbReference type="InterPro" id="IPR047151">
    <property type="entry name" value="RNZ2-like"/>
</dbReference>
<proteinExistence type="inferred from homology"/>
<keyword evidence="13" id="KW-1185">Reference proteome</keyword>
<keyword evidence="7" id="KW-0479">Metal-binding</keyword>
<evidence type="ECO:0000256" key="3">
    <source>
        <dbReference type="ARBA" id="ARBA00007823"/>
    </source>
</evidence>
<evidence type="ECO:0000313" key="12">
    <source>
        <dbReference type="EMBL" id="WAQ95172.1"/>
    </source>
</evidence>
<evidence type="ECO:0000256" key="1">
    <source>
        <dbReference type="ARBA" id="ARBA00000402"/>
    </source>
</evidence>
<evidence type="ECO:0000256" key="10">
    <source>
        <dbReference type="ARBA" id="ARBA00022833"/>
    </source>
</evidence>
<accession>A0ABY7DBY5</accession>
<comment type="catalytic activity">
    <reaction evidence="1">
        <text>Endonucleolytic cleavage of RNA, removing extra 3' nucleotides from tRNA precursor, generating 3' termini of tRNAs. A 3'-hydroxy group is left at the tRNA terminus and a 5'-phosphoryl group is left at the trailer molecule.</text>
        <dbReference type="EC" id="3.1.26.11"/>
    </reaction>
</comment>
<feature type="compositionally biased region" description="Basic and acidic residues" evidence="11">
    <location>
        <begin position="89"/>
        <end position="107"/>
    </location>
</feature>
<evidence type="ECO:0000256" key="2">
    <source>
        <dbReference type="ARBA" id="ARBA00001947"/>
    </source>
</evidence>